<dbReference type="Proteomes" id="UP000018208">
    <property type="component" value="Unassembled WGS sequence"/>
</dbReference>
<protein>
    <submittedName>
        <fullName evidence="1">Uncharacterized protein</fullName>
    </submittedName>
</protein>
<organism evidence="1 2">
    <name type="scientific">Spironucleus salmonicida</name>
    <dbReference type="NCBI Taxonomy" id="348837"/>
    <lineage>
        <taxon>Eukaryota</taxon>
        <taxon>Metamonada</taxon>
        <taxon>Diplomonadida</taxon>
        <taxon>Hexamitidae</taxon>
        <taxon>Hexamitinae</taxon>
        <taxon>Spironucleus</taxon>
    </lineage>
</organism>
<dbReference type="KEGG" id="ssao:94295762"/>
<dbReference type="EMBL" id="AUWU02000002">
    <property type="protein sequence ID" value="KAH0576179.1"/>
    <property type="molecule type" value="Genomic_DNA"/>
</dbReference>
<comment type="caution">
    <text evidence="1">The sequence shown here is derived from an EMBL/GenBank/DDBJ whole genome shotgun (WGS) entry which is preliminary data.</text>
</comment>
<sequence length="137" mass="16274">MIFSVALSIRYSQGIQIVRLVYRFYLQSVERLQKVKMLGIVILQQQVPCLVIILTPYTITTLAYENKLLTLEIIFLFYQQATTCWQIVRMIIIQGLRCISSYIYRPKQYYLIITLIIKFNLEVMTILNQQIQRRSIT</sequence>
<gene>
    <name evidence="1" type="ORF">SS50377_21739</name>
</gene>
<keyword evidence="2" id="KW-1185">Reference proteome</keyword>
<evidence type="ECO:0000313" key="2">
    <source>
        <dbReference type="Proteomes" id="UP000018208"/>
    </source>
</evidence>
<accession>A0A9P8LX28</accession>
<dbReference type="RefSeq" id="XP_067766952.1">
    <property type="nucleotide sequence ID" value="XM_067905635.1"/>
</dbReference>
<reference evidence="1 2" key="1">
    <citation type="journal article" date="2014" name="PLoS Genet.">
        <title>The Genome of Spironucleus salmonicida Highlights a Fish Pathogen Adapted to Fluctuating Environments.</title>
        <authorList>
            <person name="Xu F."/>
            <person name="Jerlstrom-Hultqvist J."/>
            <person name="Einarsson E."/>
            <person name="Astvaldsson A."/>
            <person name="Svard S.G."/>
            <person name="Andersson J.O."/>
        </authorList>
    </citation>
    <scope>NUCLEOTIDE SEQUENCE [LARGE SCALE GENOMIC DNA]</scope>
    <source>
        <strain evidence="1 2">ATCC 50377</strain>
    </source>
</reference>
<evidence type="ECO:0000313" key="1">
    <source>
        <dbReference type="EMBL" id="KAH0576179.1"/>
    </source>
</evidence>
<name>A0A9P8LX28_9EUKA</name>
<dbReference type="GeneID" id="94295762"/>
<proteinExistence type="predicted"/>
<dbReference type="AlphaFoldDB" id="A0A9P8LX28"/>